<dbReference type="FunFam" id="3.65.10.10:FF:000005">
    <property type="entry name" value="3-phosphoshikimate 1-carboxyvinyltransferase"/>
    <property type="match status" value="1"/>
</dbReference>
<dbReference type="GO" id="GO:0008652">
    <property type="term" value="P:amino acid biosynthetic process"/>
    <property type="evidence" value="ECO:0007669"/>
    <property type="project" value="UniProtKB-KW"/>
</dbReference>
<proteinExistence type="inferred from homology"/>
<dbReference type="EC" id="2.5.1.19" evidence="9"/>
<evidence type="ECO:0000256" key="1">
    <source>
        <dbReference type="ARBA" id="ARBA00002174"/>
    </source>
</evidence>
<feature type="binding site" evidence="9">
    <location>
        <position position="26"/>
    </location>
    <ligand>
        <name>3-phosphoshikimate</name>
        <dbReference type="ChEBI" id="CHEBI:145989"/>
    </ligand>
</feature>
<comment type="catalytic activity">
    <reaction evidence="8">
        <text>3-phosphoshikimate + phosphoenolpyruvate = 5-O-(1-carboxyvinyl)-3-phosphoshikimate + phosphate</text>
        <dbReference type="Rhea" id="RHEA:21256"/>
        <dbReference type="ChEBI" id="CHEBI:43474"/>
        <dbReference type="ChEBI" id="CHEBI:57701"/>
        <dbReference type="ChEBI" id="CHEBI:58702"/>
        <dbReference type="ChEBI" id="CHEBI:145989"/>
        <dbReference type="EC" id="2.5.1.19"/>
    </reaction>
    <physiologicalReaction direction="left-to-right" evidence="8">
        <dbReference type="Rhea" id="RHEA:21257"/>
    </physiologicalReaction>
</comment>
<feature type="binding site" evidence="9">
    <location>
        <position position="167"/>
    </location>
    <ligand>
        <name>3-phosphoshikimate</name>
        <dbReference type="ChEBI" id="CHEBI:145989"/>
    </ligand>
</feature>
<sequence length="429" mass="46564">MNQTIQAISSVSGTISVPGDKSISHRAIMLGSIANGKTYVEGFLNSDDCLSTIRVFRQLGVEIEKVKETSYTIRGKGLNSLKEPQEILNVGNSGTTIRLTSGILSGQSFHSVLTGDDSIARRPMGRIVEPLRIMGAQIDGRENGKYAPLSIRGNRLKGITYKTPVASAQIKSAILFAGLYADKETTVIEPYLSRDHSEKMLKQFGAKLNINKNTITIQPEPELEGQKIIVPGDFSSAAFFIAAALIVPNSLLRIKNVGINSTRVGFLEAVKAMNGSVEIEDIRYYGVEPMADLVIKTSSLHGITISGEWIPKIIDELPLLAVIASQAEGTTIVRDAIELRVKETDRIKTIVSEMRKIGVKIEELKDGFIIEGKQYIEGGRVSTHGDHRIGMAMAIAGLVSKKPIIIENTGVISISYPGFLDDLAKISKS</sequence>
<evidence type="ECO:0000256" key="6">
    <source>
        <dbReference type="ARBA" id="ARBA00022679"/>
    </source>
</evidence>
<dbReference type="SUPFAM" id="SSF55205">
    <property type="entry name" value="EPT/RTPC-like"/>
    <property type="match status" value="1"/>
</dbReference>
<feature type="active site" description="Proton acceptor" evidence="9">
    <location>
        <position position="315"/>
    </location>
</feature>
<feature type="binding site" evidence="9">
    <location>
        <position position="342"/>
    </location>
    <ligand>
        <name>3-phosphoshikimate</name>
        <dbReference type="ChEBI" id="CHEBI:145989"/>
    </ligand>
</feature>
<dbReference type="PROSITE" id="PS00104">
    <property type="entry name" value="EPSP_SYNTHASE_1"/>
    <property type="match status" value="1"/>
</dbReference>
<dbReference type="PROSITE" id="PS00885">
    <property type="entry name" value="EPSP_SYNTHASE_2"/>
    <property type="match status" value="1"/>
</dbReference>
<dbReference type="HAMAP" id="MF_00210">
    <property type="entry name" value="EPSP_synth"/>
    <property type="match status" value="1"/>
</dbReference>
<evidence type="ECO:0000259" key="10">
    <source>
        <dbReference type="Pfam" id="PF00275"/>
    </source>
</evidence>
<keyword evidence="5 9" id="KW-0028">Amino-acid biosynthesis</keyword>
<feature type="binding site" evidence="9">
    <location>
        <position position="388"/>
    </location>
    <ligand>
        <name>phosphoenolpyruvate</name>
        <dbReference type="ChEBI" id="CHEBI:58702"/>
    </ligand>
</feature>
<dbReference type="InterPro" id="IPR006264">
    <property type="entry name" value="EPSP_synthase"/>
</dbReference>
<dbReference type="InterPro" id="IPR023193">
    <property type="entry name" value="EPSP_synthase_CS"/>
</dbReference>
<dbReference type="GO" id="GO:0009073">
    <property type="term" value="P:aromatic amino acid family biosynthetic process"/>
    <property type="evidence" value="ECO:0007669"/>
    <property type="project" value="UniProtKB-KW"/>
</dbReference>
<feature type="binding site" evidence="9">
    <location>
        <position position="346"/>
    </location>
    <ligand>
        <name>phosphoenolpyruvate</name>
        <dbReference type="ChEBI" id="CHEBI:58702"/>
    </ligand>
</feature>
<evidence type="ECO:0000256" key="8">
    <source>
        <dbReference type="ARBA" id="ARBA00044633"/>
    </source>
</evidence>
<feature type="binding site" evidence="9">
    <location>
        <position position="122"/>
    </location>
    <ligand>
        <name>phosphoenolpyruvate</name>
        <dbReference type="ChEBI" id="CHEBI:58702"/>
    </ligand>
</feature>
<name>A0A1D2YTM3_9BACI</name>
<dbReference type="STRING" id="337097.BHF71_10220"/>
<comment type="caution">
    <text evidence="11">The sequence shown here is derived from an EMBL/GenBank/DDBJ whole genome shotgun (WGS) entry which is preliminary data.</text>
</comment>
<feature type="binding site" evidence="9">
    <location>
        <position position="21"/>
    </location>
    <ligand>
        <name>3-phosphoshikimate</name>
        <dbReference type="ChEBI" id="CHEBI:145989"/>
    </ligand>
</feature>
<dbReference type="Proteomes" id="UP000243739">
    <property type="component" value="Unassembled WGS sequence"/>
</dbReference>
<accession>A0A1D2YTM3</accession>
<dbReference type="InterPro" id="IPR013792">
    <property type="entry name" value="RNA3'P_cycl/enolpyr_Trfase_a/b"/>
</dbReference>
<evidence type="ECO:0000256" key="3">
    <source>
        <dbReference type="ARBA" id="ARBA00009948"/>
    </source>
</evidence>
<organism evidence="11 12">
    <name type="scientific">Vulcanibacillus modesticaldus</name>
    <dbReference type="NCBI Taxonomy" id="337097"/>
    <lineage>
        <taxon>Bacteria</taxon>
        <taxon>Bacillati</taxon>
        <taxon>Bacillota</taxon>
        <taxon>Bacilli</taxon>
        <taxon>Bacillales</taxon>
        <taxon>Bacillaceae</taxon>
        <taxon>Vulcanibacillus</taxon>
    </lineage>
</organism>
<dbReference type="AlphaFoldDB" id="A0A1D2YTM3"/>
<reference evidence="11 12" key="1">
    <citation type="submission" date="2016-09" db="EMBL/GenBank/DDBJ databases">
        <title>Draft genome sequence for the type strain of Vulcanibacillus modesticaldus BR, a strictly anaerobic, moderately thermophilic, and nitrate-reducing bacterium from deep sea-hydrothermal vents of the Mid-Atlantic Ridge.</title>
        <authorList>
            <person name="Abin C.A."/>
            <person name="Hollibaugh J.T."/>
        </authorList>
    </citation>
    <scope>NUCLEOTIDE SEQUENCE [LARGE SCALE GENOMIC DNA]</scope>
    <source>
        <strain evidence="11 12">BR</strain>
    </source>
</reference>
<comment type="subunit">
    <text evidence="9">Monomer.</text>
</comment>
<comment type="function">
    <text evidence="1 9">Catalyzes the transfer of the enolpyruvyl moiety of phosphoenolpyruvate (PEP) to the 5-hydroxyl of shikimate-3-phosphate (S3P) to produce enolpyruvyl shikimate-3-phosphate and inorganic phosphate.</text>
</comment>
<dbReference type="GO" id="GO:0005737">
    <property type="term" value="C:cytoplasm"/>
    <property type="evidence" value="ECO:0007669"/>
    <property type="project" value="UniProtKB-SubCell"/>
</dbReference>
<feature type="binding site" evidence="9">
    <location>
        <position position="169"/>
    </location>
    <ligand>
        <name>phosphoenolpyruvate</name>
        <dbReference type="ChEBI" id="CHEBI:58702"/>
    </ligand>
</feature>
<comment type="pathway">
    <text evidence="2 9">Metabolic intermediate biosynthesis; chorismate biosynthesis; chorismate from D-erythrose 4-phosphate and phosphoenolpyruvate: step 6/7.</text>
</comment>
<feature type="binding site" evidence="9">
    <location>
        <position position="94"/>
    </location>
    <ligand>
        <name>phosphoenolpyruvate</name>
        <dbReference type="ChEBI" id="CHEBI:58702"/>
    </ligand>
</feature>
<feature type="binding site" evidence="9">
    <location>
        <position position="22"/>
    </location>
    <ligand>
        <name>3-phosphoshikimate</name>
        <dbReference type="ChEBI" id="CHEBI:145989"/>
    </ligand>
</feature>
<comment type="subcellular location">
    <subcellularLocation>
        <location evidence="9">Cytoplasm</location>
    </subcellularLocation>
</comment>
<comment type="caution">
    <text evidence="9">Lacks conserved residue(s) required for the propagation of feature annotation.</text>
</comment>
<dbReference type="UniPathway" id="UPA00053">
    <property type="reaction ID" value="UER00089"/>
</dbReference>
<comment type="similarity">
    <text evidence="3 9">Belongs to the EPSP synthase family.</text>
</comment>
<keyword evidence="4 9" id="KW-0963">Cytoplasm</keyword>
<dbReference type="Gene3D" id="3.65.10.10">
    <property type="entry name" value="Enolpyruvate transferase domain"/>
    <property type="match status" value="2"/>
</dbReference>
<dbReference type="OrthoDB" id="9809920at2"/>
<feature type="binding site" evidence="9">
    <location>
        <position position="21"/>
    </location>
    <ligand>
        <name>phosphoenolpyruvate</name>
        <dbReference type="ChEBI" id="CHEBI:58702"/>
    </ligand>
</feature>
<dbReference type="EMBL" id="MIJF01000036">
    <property type="protein sequence ID" value="OEF99029.1"/>
    <property type="molecule type" value="Genomic_DNA"/>
</dbReference>
<dbReference type="FunFam" id="3.65.10.10:FF:000006">
    <property type="entry name" value="3-phosphoshikimate 1-carboxyvinyltransferase"/>
    <property type="match status" value="1"/>
</dbReference>
<evidence type="ECO:0000256" key="7">
    <source>
        <dbReference type="ARBA" id="ARBA00023141"/>
    </source>
</evidence>
<dbReference type="GO" id="GO:0003866">
    <property type="term" value="F:3-phosphoshikimate 1-carboxyvinyltransferase activity"/>
    <property type="evidence" value="ECO:0007669"/>
    <property type="project" value="UniProtKB-UniRule"/>
</dbReference>
<evidence type="ECO:0000256" key="4">
    <source>
        <dbReference type="ARBA" id="ARBA00022490"/>
    </source>
</evidence>
<keyword evidence="12" id="KW-1185">Reference proteome</keyword>
<feature type="domain" description="Enolpyruvate transferase" evidence="10">
    <location>
        <begin position="6"/>
        <end position="423"/>
    </location>
</feature>
<dbReference type="NCBIfam" id="TIGR01356">
    <property type="entry name" value="aroA"/>
    <property type="match status" value="1"/>
</dbReference>
<gene>
    <name evidence="9" type="primary">aroA</name>
    <name evidence="11" type="ORF">BHF71_10220</name>
</gene>
<dbReference type="RefSeq" id="WP_069657112.1">
    <property type="nucleotide sequence ID" value="NZ_MIJF01000036.1"/>
</dbReference>
<dbReference type="InterPro" id="IPR036968">
    <property type="entry name" value="Enolpyruvate_Tfrase_sf"/>
</dbReference>
<dbReference type="GO" id="GO:0009423">
    <property type="term" value="P:chorismate biosynthetic process"/>
    <property type="evidence" value="ECO:0007669"/>
    <property type="project" value="UniProtKB-UniRule"/>
</dbReference>
<evidence type="ECO:0000313" key="12">
    <source>
        <dbReference type="Proteomes" id="UP000243739"/>
    </source>
</evidence>
<evidence type="ECO:0000256" key="9">
    <source>
        <dbReference type="HAMAP-Rule" id="MF_00210"/>
    </source>
</evidence>
<feature type="binding site" evidence="9">
    <location>
        <position position="169"/>
    </location>
    <ligand>
        <name>3-phosphoshikimate</name>
        <dbReference type="ChEBI" id="CHEBI:145989"/>
    </ligand>
</feature>
<dbReference type="InterPro" id="IPR001986">
    <property type="entry name" value="Enolpyruvate_Tfrase_dom"/>
</dbReference>
<dbReference type="PANTHER" id="PTHR21090">
    <property type="entry name" value="AROM/DEHYDROQUINATE SYNTHASE"/>
    <property type="match status" value="1"/>
</dbReference>
<evidence type="ECO:0000256" key="5">
    <source>
        <dbReference type="ARBA" id="ARBA00022605"/>
    </source>
</evidence>
<dbReference type="CDD" id="cd01556">
    <property type="entry name" value="EPSP_synthase"/>
    <property type="match status" value="1"/>
</dbReference>
<feature type="binding site" evidence="9">
    <location>
        <position position="315"/>
    </location>
    <ligand>
        <name>3-phosphoshikimate</name>
        <dbReference type="ChEBI" id="CHEBI:145989"/>
    </ligand>
</feature>
<dbReference type="PANTHER" id="PTHR21090:SF5">
    <property type="entry name" value="PENTAFUNCTIONAL AROM POLYPEPTIDE"/>
    <property type="match status" value="1"/>
</dbReference>
<dbReference type="PIRSF" id="PIRSF000505">
    <property type="entry name" value="EPSPS"/>
    <property type="match status" value="1"/>
</dbReference>
<keyword evidence="6 9" id="KW-0808">Transferase</keyword>
<protein>
    <recommendedName>
        <fullName evidence="9">3-phosphoshikimate 1-carboxyvinyltransferase</fullName>
        <ecNumber evidence="9">2.5.1.19</ecNumber>
    </recommendedName>
    <alternativeName>
        <fullName evidence="9">5-enolpyruvylshikimate-3-phosphate synthase</fullName>
        <shortName evidence="9">EPSP synthase</shortName>
        <shortName evidence="9">EPSPS</shortName>
    </alternativeName>
</protein>
<dbReference type="Pfam" id="PF00275">
    <property type="entry name" value="EPSP_synthase"/>
    <property type="match status" value="1"/>
</dbReference>
<evidence type="ECO:0000256" key="2">
    <source>
        <dbReference type="ARBA" id="ARBA00004811"/>
    </source>
</evidence>
<keyword evidence="7 9" id="KW-0057">Aromatic amino acid biosynthesis</keyword>
<evidence type="ECO:0000313" key="11">
    <source>
        <dbReference type="EMBL" id="OEF99029.1"/>
    </source>
</evidence>